<gene>
    <name evidence="1" type="ORF">V1264_017022</name>
</gene>
<proteinExistence type="predicted"/>
<sequence length="74" mass="8162">MTAARLSVWGLLGPHFRLRVPVQDTDTRTDRDVNVFTVRQRTANNTGMGPHLHLRAMSRGVQESGQGPSALYCG</sequence>
<comment type="caution">
    <text evidence="1">The sequence shown here is derived from an EMBL/GenBank/DDBJ whole genome shotgun (WGS) entry which is preliminary data.</text>
</comment>
<dbReference type="Proteomes" id="UP001374579">
    <property type="component" value="Unassembled WGS sequence"/>
</dbReference>
<protein>
    <submittedName>
        <fullName evidence="1">Uncharacterized protein</fullName>
    </submittedName>
</protein>
<keyword evidence="2" id="KW-1185">Reference proteome</keyword>
<evidence type="ECO:0000313" key="1">
    <source>
        <dbReference type="EMBL" id="KAK7105673.1"/>
    </source>
</evidence>
<evidence type="ECO:0000313" key="2">
    <source>
        <dbReference type="Proteomes" id="UP001374579"/>
    </source>
</evidence>
<reference evidence="1 2" key="1">
    <citation type="submission" date="2024-02" db="EMBL/GenBank/DDBJ databases">
        <title>Chromosome-scale genome assembly of the rough periwinkle Littorina saxatilis.</title>
        <authorList>
            <person name="De Jode A."/>
            <person name="Faria R."/>
            <person name="Formenti G."/>
            <person name="Sims Y."/>
            <person name="Smith T.P."/>
            <person name="Tracey A."/>
            <person name="Wood J.M.D."/>
            <person name="Zagrodzka Z.B."/>
            <person name="Johannesson K."/>
            <person name="Butlin R.K."/>
            <person name="Leder E.H."/>
        </authorList>
    </citation>
    <scope>NUCLEOTIDE SEQUENCE [LARGE SCALE GENOMIC DNA]</scope>
    <source>
        <strain evidence="1">Snail1</strain>
        <tissue evidence="1">Muscle</tissue>
    </source>
</reference>
<organism evidence="1 2">
    <name type="scientific">Littorina saxatilis</name>
    <dbReference type="NCBI Taxonomy" id="31220"/>
    <lineage>
        <taxon>Eukaryota</taxon>
        <taxon>Metazoa</taxon>
        <taxon>Spiralia</taxon>
        <taxon>Lophotrochozoa</taxon>
        <taxon>Mollusca</taxon>
        <taxon>Gastropoda</taxon>
        <taxon>Caenogastropoda</taxon>
        <taxon>Littorinimorpha</taxon>
        <taxon>Littorinoidea</taxon>
        <taxon>Littorinidae</taxon>
        <taxon>Littorina</taxon>
    </lineage>
</organism>
<accession>A0AAN9BIA3</accession>
<dbReference type="AlphaFoldDB" id="A0AAN9BIA3"/>
<dbReference type="EMBL" id="JBAMIC010000007">
    <property type="protein sequence ID" value="KAK7105673.1"/>
    <property type="molecule type" value="Genomic_DNA"/>
</dbReference>
<name>A0AAN9BIA3_9CAEN</name>